<keyword evidence="3" id="KW-1185">Reference proteome</keyword>
<dbReference type="Pfam" id="PF04857">
    <property type="entry name" value="CAF1"/>
    <property type="match status" value="1"/>
</dbReference>
<dbReference type="GO" id="GO:0034472">
    <property type="term" value="P:snRNA 3'-end processing"/>
    <property type="evidence" value="ECO:0007669"/>
    <property type="project" value="TreeGrafter"/>
</dbReference>
<dbReference type="AlphaFoldDB" id="A0A9C7PTM4"/>
<comment type="caution">
    <text evidence="2">The sequence shown here is derived from an EMBL/GenBank/DDBJ whole genome shotgun (WGS) entry which is preliminary data.</text>
</comment>
<dbReference type="InterPro" id="IPR006941">
    <property type="entry name" value="RNase_CAF1"/>
</dbReference>
<reference evidence="2" key="2">
    <citation type="submission" date="2022-01" db="EMBL/GenBank/DDBJ databases">
        <authorList>
            <person name="Hirooka S."/>
            <person name="Miyagishima S.Y."/>
        </authorList>
    </citation>
    <scope>NUCLEOTIDE SEQUENCE</scope>
    <source>
        <strain evidence="2">NBRC 102759</strain>
    </source>
</reference>
<dbReference type="EMBL" id="BQMJ01000010">
    <property type="protein sequence ID" value="GJQ09692.1"/>
    <property type="molecule type" value="Genomic_DNA"/>
</dbReference>
<protein>
    <submittedName>
        <fullName evidence="2">Uncharacterized protein</fullName>
    </submittedName>
</protein>
<dbReference type="SUPFAM" id="SSF53098">
    <property type="entry name" value="Ribonuclease H-like"/>
    <property type="match status" value="1"/>
</dbReference>
<sequence>MQLPQIVPVTRGGARIGWESLFEALESAYFVAVDTEFSGLGDVKLHYGNCLSEKYDGLKQIVSNRAIFSVGFSVFCSVDTCPTRKGSELLKGQITVDEENQRPPLKFLVRTFDFLLLSSDDFVMSPSSATFLARHGFDFTRLFLDGIYYTRPSCNKDYQLLQVYKTSIWERKETTKQRSSERKRSKRRRKKEDSELFLNLSKSEDKERTGRKSSLLSILPLGLLAHLGQTDIPIVFHNGLLDLAFLYSSFEDSMPNTSEEFVRNIHQLLPSIYDTKLLSYDSENETSLDAVYKLCVSWNQKRESEYETFIQCWAPENIPNHTETTPPFEGNKPDVEFLSANVTGTSSTIGNPQIFMKSNGRDCSNVSTDKSESHFDSNRGNGTFSYSDHSAGYDAFCTGYVFATYLHSKGLSYVTKKRNSIYLSRTTSLSLE</sequence>
<comment type="similarity">
    <text evidence="1">Belongs to the CAF1 family.</text>
</comment>
<organism evidence="2 3">
    <name type="scientific">Galdieria partita</name>
    <dbReference type="NCBI Taxonomy" id="83374"/>
    <lineage>
        <taxon>Eukaryota</taxon>
        <taxon>Rhodophyta</taxon>
        <taxon>Bangiophyceae</taxon>
        <taxon>Galdieriales</taxon>
        <taxon>Galdieriaceae</taxon>
        <taxon>Galdieria</taxon>
    </lineage>
</organism>
<name>A0A9C7PTM4_9RHOD</name>
<dbReference type="OrthoDB" id="3940at2759"/>
<dbReference type="Gene3D" id="3.30.420.10">
    <property type="entry name" value="Ribonuclease H-like superfamily/Ribonuclease H"/>
    <property type="match status" value="1"/>
</dbReference>
<evidence type="ECO:0000256" key="1">
    <source>
        <dbReference type="ARBA" id="ARBA00008372"/>
    </source>
</evidence>
<dbReference type="PANTHER" id="PTHR15092">
    <property type="entry name" value="POLY A -SPECIFIC RIBONUCLEASE/TARGET OF EGR1, MEMBER 1"/>
    <property type="match status" value="1"/>
</dbReference>
<dbReference type="PANTHER" id="PTHR15092:SF37">
    <property type="entry name" value="TARGET OF EGR1 PROTEIN 1"/>
    <property type="match status" value="1"/>
</dbReference>
<dbReference type="GO" id="GO:0017069">
    <property type="term" value="F:snRNA binding"/>
    <property type="evidence" value="ECO:0007669"/>
    <property type="project" value="TreeGrafter"/>
</dbReference>
<dbReference type="Proteomes" id="UP001061958">
    <property type="component" value="Unassembled WGS sequence"/>
</dbReference>
<accession>A0A9C7PTM4</accession>
<evidence type="ECO:0000313" key="2">
    <source>
        <dbReference type="EMBL" id="GJQ09692.1"/>
    </source>
</evidence>
<gene>
    <name evidence="2" type="ORF">GpartN1_g1483.t1</name>
</gene>
<dbReference type="GO" id="GO:0000175">
    <property type="term" value="F:3'-5'-RNA exonuclease activity"/>
    <property type="evidence" value="ECO:0007669"/>
    <property type="project" value="TreeGrafter"/>
</dbReference>
<dbReference type="InterPro" id="IPR051181">
    <property type="entry name" value="CAF1_poly(A)_ribonucleases"/>
</dbReference>
<reference evidence="2" key="1">
    <citation type="journal article" date="2022" name="Proc. Natl. Acad. Sci. U.S.A.">
        <title>Life cycle and functional genomics of the unicellular red alga Galdieria for elucidating algal and plant evolution and industrial use.</title>
        <authorList>
            <person name="Hirooka S."/>
            <person name="Itabashi T."/>
            <person name="Ichinose T.M."/>
            <person name="Onuma R."/>
            <person name="Fujiwara T."/>
            <person name="Yamashita S."/>
            <person name="Jong L.W."/>
            <person name="Tomita R."/>
            <person name="Iwane A.H."/>
            <person name="Miyagishima S.Y."/>
        </authorList>
    </citation>
    <scope>NUCLEOTIDE SEQUENCE</scope>
    <source>
        <strain evidence="2">NBRC 102759</strain>
    </source>
</reference>
<dbReference type="GO" id="GO:0015030">
    <property type="term" value="C:Cajal body"/>
    <property type="evidence" value="ECO:0007669"/>
    <property type="project" value="TreeGrafter"/>
</dbReference>
<dbReference type="InterPro" id="IPR012337">
    <property type="entry name" value="RNaseH-like_sf"/>
</dbReference>
<dbReference type="InterPro" id="IPR036397">
    <property type="entry name" value="RNaseH_sf"/>
</dbReference>
<evidence type="ECO:0000313" key="3">
    <source>
        <dbReference type="Proteomes" id="UP001061958"/>
    </source>
</evidence>
<proteinExistence type="inferred from homology"/>